<evidence type="ECO:0000256" key="4">
    <source>
        <dbReference type="ARBA" id="ARBA00022670"/>
    </source>
</evidence>
<feature type="disulfide bond" evidence="8">
    <location>
        <begin position="11"/>
        <end position="16"/>
    </location>
</feature>
<dbReference type="InterPro" id="IPR033121">
    <property type="entry name" value="PEPTIDASE_A1"/>
</dbReference>
<evidence type="ECO:0000256" key="6">
    <source>
        <dbReference type="ARBA" id="ARBA00022750"/>
    </source>
</evidence>
<dbReference type="Proteomes" id="UP000789396">
    <property type="component" value="Unassembled WGS sequence"/>
</dbReference>
<dbReference type="PANTHER" id="PTHR47966:SF51">
    <property type="entry name" value="BETA-SITE APP-CLEAVING ENZYME, ISOFORM A-RELATED"/>
    <property type="match status" value="1"/>
</dbReference>
<evidence type="ECO:0000256" key="2">
    <source>
        <dbReference type="ARBA" id="ARBA00007447"/>
    </source>
</evidence>
<dbReference type="InterPro" id="IPR021109">
    <property type="entry name" value="Peptidase_aspartic_dom_sf"/>
</dbReference>
<dbReference type="InterPro" id="IPR001461">
    <property type="entry name" value="Aspartic_peptidase_A1"/>
</dbReference>
<dbReference type="EMBL" id="CAJVPZ010003097">
    <property type="protein sequence ID" value="CAG8524816.1"/>
    <property type="molecule type" value="Genomic_DNA"/>
</dbReference>
<dbReference type="PRINTS" id="PR00792">
    <property type="entry name" value="PEPSIN"/>
</dbReference>
<evidence type="ECO:0000313" key="11">
    <source>
        <dbReference type="EMBL" id="CAG8524816.1"/>
    </source>
</evidence>
<evidence type="ECO:0000256" key="9">
    <source>
        <dbReference type="RuleBase" id="RU000454"/>
    </source>
</evidence>
<feature type="domain" description="Peptidase A1" evidence="10">
    <location>
        <begin position="1"/>
        <end position="275"/>
    </location>
</feature>
<dbReference type="EC" id="3.4.23.21" evidence="3"/>
<dbReference type="OrthoDB" id="771136at2759"/>
<evidence type="ECO:0000313" key="12">
    <source>
        <dbReference type="Proteomes" id="UP000789396"/>
    </source>
</evidence>
<evidence type="ECO:0000256" key="7">
    <source>
        <dbReference type="ARBA" id="ARBA00022801"/>
    </source>
</evidence>
<feature type="non-terminal residue" evidence="11">
    <location>
        <position position="1"/>
    </location>
</feature>
<dbReference type="Pfam" id="PF00026">
    <property type="entry name" value="Asp"/>
    <property type="match status" value="1"/>
</dbReference>
<evidence type="ECO:0000256" key="5">
    <source>
        <dbReference type="ARBA" id="ARBA00022729"/>
    </source>
</evidence>
<dbReference type="InterPro" id="IPR001969">
    <property type="entry name" value="Aspartic_peptidase_AS"/>
</dbReference>
<sequence>SSNLWVPSTHCTSIACFLHRRFDSGRSSTFKPNGTEFEIHYASGGLEGIISNDVLQIADIKVIDQDFGEAVKEPGLVFTFGRFDGYDNIAVKGAVPPFYHIVNRKLIDTPIFSFWLSNADKNNAIGGELIFGGYDESHIDEPIHWVPVRRKGYWEIELEKIVFGGEEVEMEGTGAAIDTGTSLIAVPISIADLIHKAIGGKRNFAGQYIIDCDRVPSLPDFSLQFNSKLFTLNGSEYVLKGIIIHHSYLFLCQGLLPLMLIFPSSKPMYFRVYGS</sequence>
<reference evidence="11" key="1">
    <citation type="submission" date="2021-06" db="EMBL/GenBank/DDBJ databases">
        <authorList>
            <person name="Kallberg Y."/>
            <person name="Tangrot J."/>
            <person name="Rosling A."/>
        </authorList>
    </citation>
    <scope>NUCLEOTIDE SEQUENCE</scope>
    <source>
        <strain evidence="11">IN212</strain>
    </source>
</reference>
<protein>
    <recommendedName>
        <fullName evidence="3">rhizopuspepsin</fullName>
        <ecNumber evidence="3">3.4.23.21</ecNumber>
    </recommendedName>
</protein>
<evidence type="ECO:0000256" key="8">
    <source>
        <dbReference type="PIRSR" id="PIRSR601461-2"/>
    </source>
</evidence>
<evidence type="ECO:0000256" key="1">
    <source>
        <dbReference type="ARBA" id="ARBA00001130"/>
    </source>
</evidence>
<dbReference type="AlphaFoldDB" id="A0A9N9AA72"/>
<gene>
    <name evidence="11" type="ORF">RFULGI_LOCUS3523</name>
</gene>
<dbReference type="GO" id="GO:0004190">
    <property type="term" value="F:aspartic-type endopeptidase activity"/>
    <property type="evidence" value="ECO:0007669"/>
    <property type="project" value="UniProtKB-KW"/>
</dbReference>
<comment type="similarity">
    <text evidence="2 9">Belongs to the peptidase A1 family.</text>
</comment>
<dbReference type="Gene3D" id="2.40.70.10">
    <property type="entry name" value="Acid Proteases"/>
    <property type="match status" value="2"/>
</dbReference>
<dbReference type="PROSITE" id="PS51767">
    <property type="entry name" value="PEPTIDASE_A1"/>
    <property type="match status" value="1"/>
</dbReference>
<keyword evidence="7 9" id="KW-0378">Hydrolase</keyword>
<proteinExistence type="inferred from homology"/>
<evidence type="ECO:0000256" key="3">
    <source>
        <dbReference type="ARBA" id="ARBA00013205"/>
    </source>
</evidence>
<keyword evidence="5" id="KW-0732">Signal</keyword>
<keyword evidence="6 9" id="KW-0064">Aspartyl protease</keyword>
<dbReference type="PANTHER" id="PTHR47966">
    <property type="entry name" value="BETA-SITE APP-CLEAVING ENZYME, ISOFORM A-RELATED"/>
    <property type="match status" value="1"/>
</dbReference>
<name>A0A9N9AA72_9GLOM</name>
<keyword evidence="8" id="KW-1015">Disulfide bond</keyword>
<dbReference type="SUPFAM" id="SSF50630">
    <property type="entry name" value="Acid proteases"/>
    <property type="match status" value="1"/>
</dbReference>
<keyword evidence="4 9" id="KW-0645">Protease</keyword>
<dbReference type="GO" id="GO:0006508">
    <property type="term" value="P:proteolysis"/>
    <property type="evidence" value="ECO:0007669"/>
    <property type="project" value="UniProtKB-KW"/>
</dbReference>
<evidence type="ECO:0000259" key="10">
    <source>
        <dbReference type="PROSITE" id="PS51767"/>
    </source>
</evidence>
<dbReference type="FunFam" id="2.40.70.10:FF:000115">
    <property type="entry name" value="Lysosomal aspartic protease"/>
    <property type="match status" value="1"/>
</dbReference>
<accession>A0A9N9AA72</accession>
<comment type="catalytic activity">
    <reaction evidence="1">
        <text>Hydrolysis of proteins with broad specificity similar to that of pepsin A, preferring hydrophobic residues at P1 and P1'. Clots milk and activates trypsinogen. Does not cleave 4-Gln-|-His-5, but does cleave 10-His-|-Leu-11 and 12-Val-|-Glu-13 in B chain of insulin.</text>
        <dbReference type="EC" id="3.4.23.21"/>
    </reaction>
</comment>
<keyword evidence="12" id="KW-1185">Reference proteome</keyword>
<comment type="caution">
    <text evidence="11">The sequence shown here is derived from an EMBL/GenBank/DDBJ whole genome shotgun (WGS) entry which is preliminary data.</text>
</comment>
<organism evidence="11 12">
    <name type="scientific">Racocetra fulgida</name>
    <dbReference type="NCBI Taxonomy" id="60492"/>
    <lineage>
        <taxon>Eukaryota</taxon>
        <taxon>Fungi</taxon>
        <taxon>Fungi incertae sedis</taxon>
        <taxon>Mucoromycota</taxon>
        <taxon>Glomeromycotina</taxon>
        <taxon>Glomeromycetes</taxon>
        <taxon>Diversisporales</taxon>
        <taxon>Gigasporaceae</taxon>
        <taxon>Racocetra</taxon>
    </lineage>
</organism>
<dbReference type="PROSITE" id="PS00141">
    <property type="entry name" value="ASP_PROTEASE"/>
    <property type="match status" value="1"/>
</dbReference>